<protein>
    <submittedName>
        <fullName evidence="1">Uncharacterized protein</fullName>
    </submittedName>
</protein>
<dbReference type="Proteomes" id="UP000510621">
    <property type="component" value="Chromosome"/>
</dbReference>
<dbReference type="KEGG" id="this:HZT40_22455"/>
<evidence type="ECO:0000313" key="2">
    <source>
        <dbReference type="Proteomes" id="UP000510621"/>
    </source>
</evidence>
<dbReference type="EMBL" id="CP059265">
    <property type="protein sequence ID" value="QLQ33924.1"/>
    <property type="molecule type" value="Genomic_DNA"/>
</dbReference>
<accession>A0A7L6AXL9</accession>
<dbReference type="AlphaFoldDB" id="A0A7L6AXL9"/>
<name>A0A7L6AXL9_9GAMM</name>
<gene>
    <name evidence="1" type="ORF">HZT40_22455</name>
</gene>
<proteinExistence type="predicted"/>
<evidence type="ECO:0000313" key="1">
    <source>
        <dbReference type="EMBL" id="QLQ33924.1"/>
    </source>
</evidence>
<reference evidence="1" key="1">
    <citation type="submission" date="2020-06" db="EMBL/GenBank/DDBJ databases">
        <title>Analysis procedures for assessing recovery of high quality, complete, closed genomes from Nanopore long read metagenome sequencing.</title>
        <authorList>
            <person name="Bessarab I."/>
            <person name="Arumugam K."/>
            <person name="Haryono M."/>
            <person name="Liu X."/>
            <person name="Roy S."/>
            <person name="Zuniga-Montanez R.E."/>
            <person name="Qiu G."/>
            <person name="Drautz-Moses D.I."/>
            <person name="Law Y.Y."/>
            <person name="Wuertz S."/>
            <person name="Lauro F.M."/>
            <person name="Huson D.H."/>
            <person name="Williams R.B."/>
        </authorList>
    </citation>
    <scope>NUCLEOTIDE SEQUENCE [LARGE SCALE GENOMIC DNA]</scope>
    <source>
        <strain evidence="1">SSD2</strain>
    </source>
</reference>
<keyword evidence="2" id="KW-1185">Reference proteome</keyword>
<sequence>MNKLELAARVKEMALLMAEVAGEMKYFGGFDPEYQQHGEELANAATTAWGWYQAIEASTGKADG</sequence>
<organism evidence="1 2">
    <name type="scientific">Candidatus Thiothrix singaporensis</name>
    <dbReference type="NCBI Taxonomy" id="2799669"/>
    <lineage>
        <taxon>Bacteria</taxon>
        <taxon>Pseudomonadati</taxon>
        <taxon>Pseudomonadota</taxon>
        <taxon>Gammaproteobacteria</taxon>
        <taxon>Thiotrichales</taxon>
        <taxon>Thiotrichaceae</taxon>
        <taxon>Thiothrix</taxon>
    </lineage>
</organism>